<dbReference type="GO" id="GO:0004672">
    <property type="term" value="F:protein kinase activity"/>
    <property type="evidence" value="ECO:0007669"/>
    <property type="project" value="InterPro"/>
</dbReference>
<dbReference type="Pfam" id="PF17667">
    <property type="entry name" value="Pkinase_fungal"/>
    <property type="match status" value="1"/>
</dbReference>
<dbReference type="InterPro" id="IPR000719">
    <property type="entry name" value="Prot_kinase_dom"/>
</dbReference>
<dbReference type="Gene3D" id="1.10.510.10">
    <property type="entry name" value="Transferase(Phosphotransferase) domain 1"/>
    <property type="match status" value="1"/>
</dbReference>
<feature type="compositionally biased region" description="Low complexity" evidence="1">
    <location>
        <begin position="274"/>
        <end position="295"/>
    </location>
</feature>
<dbReference type="GO" id="GO:0005524">
    <property type="term" value="F:ATP binding"/>
    <property type="evidence" value="ECO:0007669"/>
    <property type="project" value="InterPro"/>
</dbReference>
<accession>A0A4R0R8Z3</accession>
<dbReference type="SUPFAM" id="SSF56112">
    <property type="entry name" value="Protein kinase-like (PK-like)"/>
    <property type="match status" value="1"/>
</dbReference>
<proteinExistence type="predicted"/>
<dbReference type="PROSITE" id="PS50011">
    <property type="entry name" value="PROTEIN_KINASE_DOM"/>
    <property type="match status" value="1"/>
</dbReference>
<dbReference type="InterPro" id="IPR011009">
    <property type="entry name" value="Kinase-like_dom_sf"/>
</dbReference>
<dbReference type="PANTHER" id="PTHR38248">
    <property type="entry name" value="FUNK1 6"/>
    <property type="match status" value="1"/>
</dbReference>
<feature type="region of interest" description="Disordered" evidence="1">
    <location>
        <begin position="268"/>
        <end position="322"/>
    </location>
</feature>
<comment type="caution">
    <text evidence="3">The sequence shown here is derived from an EMBL/GenBank/DDBJ whole genome shotgun (WGS) entry which is preliminary data.</text>
</comment>
<dbReference type="OrthoDB" id="5569250at2759"/>
<organism evidence="3 4">
    <name type="scientific">Steccherinum ochraceum</name>
    <dbReference type="NCBI Taxonomy" id="92696"/>
    <lineage>
        <taxon>Eukaryota</taxon>
        <taxon>Fungi</taxon>
        <taxon>Dikarya</taxon>
        <taxon>Basidiomycota</taxon>
        <taxon>Agaricomycotina</taxon>
        <taxon>Agaricomycetes</taxon>
        <taxon>Polyporales</taxon>
        <taxon>Steccherinaceae</taxon>
        <taxon>Steccherinum</taxon>
    </lineage>
</organism>
<feature type="domain" description="Protein kinase" evidence="2">
    <location>
        <begin position="492"/>
        <end position="846"/>
    </location>
</feature>
<dbReference type="PANTHER" id="PTHR38248:SF2">
    <property type="entry name" value="FUNK1 11"/>
    <property type="match status" value="1"/>
</dbReference>
<dbReference type="Proteomes" id="UP000292702">
    <property type="component" value="Unassembled WGS sequence"/>
</dbReference>
<feature type="compositionally biased region" description="Polar residues" evidence="1">
    <location>
        <begin position="305"/>
        <end position="317"/>
    </location>
</feature>
<gene>
    <name evidence="3" type="ORF">EIP91_010645</name>
</gene>
<keyword evidence="4" id="KW-1185">Reference proteome</keyword>
<dbReference type="EMBL" id="RWJN01000649">
    <property type="protein sequence ID" value="TCD60148.1"/>
    <property type="molecule type" value="Genomic_DNA"/>
</dbReference>
<protein>
    <recommendedName>
        <fullName evidence="2">Protein kinase domain-containing protein</fullName>
    </recommendedName>
</protein>
<evidence type="ECO:0000259" key="2">
    <source>
        <dbReference type="PROSITE" id="PS50011"/>
    </source>
</evidence>
<dbReference type="InterPro" id="IPR040976">
    <property type="entry name" value="Pkinase_fungal"/>
</dbReference>
<evidence type="ECO:0000313" key="4">
    <source>
        <dbReference type="Proteomes" id="UP000292702"/>
    </source>
</evidence>
<sequence>MPATYTLLPHPPYLIERTECCIRAVPLLQRYLQNAQCAEVPPIPLFSQLSMSDAALFAVMDPVDVTSAAADAHHPLPENPLKGGRNTPNNFSGTAADFAHEVDHTQKDYEPFLVHDVRNTEVMTFCDFCRVIFGLPPDWKTLNSEQVDDITKEDQYLEKLKAYSCSGHKETSLYAPFAELFNYITKQLGDRFSQELKKNGGIVLRGGRNDPVYVEGSDSNRKPDFVMTILELIRDFMKTSKAYFWADLLTFVEFKLEELKERGPKFVKSIGQKPPVSSSTAAASTSGPSSSTPQAPEFPAPALPNTLTHSVPTTARSAVTKRNRLSMEESISSDHAQFKKQKTHADKYEDRYVQCASYALELLSYGGWRSHAIGFLVTDDELECLYYDHSIVVRSTKINFFTDPLDFVTAIFGMCQLSTRGWGLHPVIERPLGRRLGHADRTACNNILPDADAKKKEHTLKTEVKKLTMKMLIGSRITLRDGTVLELQETLFLHHCIIGRGTCVVRVKPVEETKSQWSRDRMQAAATSKGKESAASARGMVMKLSWPSVDRLKEDEVLRTVREKAKELGDEWVLKHLPEVLYSEDHSGVQTSLDDDGTTTGDGLVSSDDVQARLAKHYPRDRYERRVLRIIIQPELKPLRELIGVKDTYHVFSDVFNCYRWLYEKCNIVHRDLSHSNILWDENTTGRVVGVLNDFDLVSYRKHVAETVPSSAQRTGTRPFMAIELLEDSPPIHDFRHDLESLFYVMLWHTSRYQGGRLVSSPPYEDWAREERPTLEGTKRKILSKDLRPLQPQHAELEPLLKAYRTLIREGYSALSQTDDSSIAKRSYVTETMGGNVTFDKIHSVFASNAPHSMKAADPQTGAPS</sequence>
<name>A0A4R0R8Z3_9APHY</name>
<evidence type="ECO:0000313" key="3">
    <source>
        <dbReference type="EMBL" id="TCD60148.1"/>
    </source>
</evidence>
<dbReference type="AlphaFoldDB" id="A0A4R0R8Z3"/>
<evidence type="ECO:0000256" key="1">
    <source>
        <dbReference type="SAM" id="MobiDB-lite"/>
    </source>
</evidence>
<reference evidence="3 4" key="1">
    <citation type="submission" date="2018-11" db="EMBL/GenBank/DDBJ databases">
        <title>Genome assembly of Steccherinum ochraceum LE-BIN_3174, the white-rot fungus of the Steccherinaceae family (The Residual Polyporoid clade, Polyporales, Basidiomycota).</title>
        <authorList>
            <person name="Fedorova T.V."/>
            <person name="Glazunova O.A."/>
            <person name="Landesman E.O."/>
            <person name="Moiseenko K.V."/>
            <person name="Psurtseva N.V."/>
            <person name="Savinova O.S."/>
            <person name="Shakhova N.V."/>
            <person name="Tyazhelova T.V."/>
            <person name="Vasina D.V."/>
        </authorList>
    </citation>
    <scope>NUCLEOTIDE SEQUENCE [LARGE SCALE GENOMIC DNA]</scope>
    <source>
        <strain evidence="3 4">LE-BIN_3174</strain>
    </source>
</reference>